<keyword evidence="2" id="KW-1185">Reference proteome</keyword>
<accession>A0ACD0P1P8</accession>
<proteinExistence type="predicted"/>
<dbReference type="Proteomes" id="UP000245626">
    <property type="component" value="Unassembled WGS sequence"/>
</dbReference>
<evidence type="ECO:0000313" key="1">
    <source>
        <dbReference type="EMBL" id="PWN51936.1"/>
    </source>
</evidence>
<name>A0ACD0P1P8_9BASI</name>
<sequence>MALILLFTVNLPRYISAQPGTEPLKPDPKARYKVTFNETERKVELRRVEDEGLELDSNQKPLYQLCKGLTGKWKVKEAREDVSRGGFSEFNWKAWRN</sequence>
<reference evidence="1 2" key="1">
    <citation type="journal article" date="2018" name="Mol. Biol. Evol.">
        <title>Broad Genomic Sampling Reveals a Smut Pathogenic Ancestry of the Fungal Clade Ustilaginomycotina.</title>
        <authorList>
            <person name="Kijpornyongpan T."/>
            <person name="Mondo S.J."/>
            <person name="Barry K."/>
            <person name="Sandor L."/>
            <person name="Lee J."/>
            <person name="Lipzen A."/>
            <person name="Pangilinan J."/>
            <person name="LaButti K."/>
            <person name="Hainaut M."/>
            <person name="Henrissat B."/>
            <person name="Grigoriev I.V."/>
            <person name="Spatafora J.W."/>
            <person name="Aime M.C."/>
        </authorList>
    </citation>
    <scope>NUCLEOTIDE SEQUENCE [LARGE SCALE GENOMIC DNA]</scope>
    <source>
        <strain evidence="1 2">SA 807</strain>
    </source>
</reference>
<evidence type="ECO:0000313" key="2">
    <source>
        <dbReference type="Proteomes" id="UP000245626"/>
    </source>
</evidence>
<dbReference type="EMBL" id="KZ819807">
    <property type="protein sequence ID" value="PWN51936.1"/>
    <property type="molecule type" value="Genomic_DNA"/>
</dbReference>
<protein>
    <submittedName>
        <fullName evidence="1">Uncharacterized protein</fullName>
    </submittedName>
</protein>
<organism evidence="1 2">
    <name type="scientific">Violaceomyces palustris</name>
    <dbReference type="NCBI Taxonomy" id="1673888"/>
    <lineage>
        <taxon>Eukaryota</taxon>
        <taxon>Fungi</taxon>
        <taxon>Dikarya</taxon>
        <taxon>Basidiomycota</taxon>
        <taxon>Ustilaginomycotina</taxon>
        <taxon>Ustilaginomycetes</taxon>
        <taxon>Violaceomycetales</taxon>
        <taxon>Violaceomycetaceae</taxon>
        <taxon>Violaceomyces</taxon>
    </lineage>
</organism>
<gene>
    <name evidence="1" type="ORF">IE53DRAFT_385682</name>
</gene>
<feature type="non-terminal residue" evidence="1">
    <location>
        <position position="1"/>
    </location>
</feature>